<sequence>MPRNRETSLILRRKGINANVTSSRTPGRTGAARGANFEAVTVLVSTHVTNKAFLATQTGTETPDDVAEHVKVDASRRVKKEPLCIQRILVIANGYDCTISTQIQSTSSSAIRAELSWIIRPSTLNLGSTYKPNYIFPFNNSSVARQPALHETNIKNLDTNV</sequence>
<evidence type="ECO:0000313" key="1">
    <source>
        <dbReference type="EMBL" id="KAJ8481469.1"/>
    </source>
</evidence>
<proteinExistence type="predicted"/>
<reference evidence="1" key="1">
    <citation type="submission" date="2022-11" db="EMBL/GenBank/DDBJ databases">
        <title>Genome Sequence of Cubamyces cubensis.</title>
        <authorList>
            <person name="Buettner E."/>
        </authorList>
    </citation>
    <scope>NUCLEOTIDE SEQUENCE</scope>
    <source>
        <strain evidence="1">MPL-01</strain>
    </source>
</reference>
<name>A0AAD7TU40_9APHY</name>
<accession>A0AAD7TU40</accession>
<keyword evidence="2" id="KW-1185">Reference proteome</keyword>
<protein>
    <submittedName>
        <fullName evidence="1">Uncharacterized protein</fullName>
    </submittedName>
</protein>
<comment type="caution">
    <text evidence="1">The sequence shown here is derived from an EMBL/GenBank/DDBJ whole genome shotgun (WGS) entry which is preliminary data.</text>
</comment>
<dbReference type="Proteomes" id="UP001215151">
    <property type="component" value="Unassembled WGS sequence"/>
</dbReference>
<organism evidence="1 2">
    <name type="scientific">Trametes cubensis</name>
    <dbReference type="NCBI Taxonomy" id="1111947"/>
    <lineage>
        <taxon>Eukaryota</taxon>
        <taxon>Fungi</taxon>
        <taxon>Dikarya</taxon>
        <taxon>Basidiomycota</taxon>
        <taxon>Agaricomycotina</taxon>
        <taxon>Agaricomycetes</taxon>
        <taxon>Polyporales</taxon>
        <taxon>Polyporaceae</taxon>
        <taxon>Trametes</taxon>
    </lineage>
</organism>
<dbReference type="EMBL" id="JAPEVG010000136">
    <property type="protein sequence ID" value="KAJ8481469.1"/>
    <property type="molecule type" value="Genomic_DNA"/>
</dbReference>
<evidence type="ECO:0000313" key="2">
    <source>
        <dbReference type="Proteomes" id="UP001215151"/>
    </source>
</evidence>
<gene>
    <name evidence="1" type="ORF">ONZ51_g5983</name>
</gene>
<dbReference type="AlphaFoldDB" id="A0AAD7TU40"/>